<protein>
    <submittedName>
        <fullName evidence="1">Uncharacterized protein</fullName>
    </submittedName>
</protein>
<accession>A0A7S3LEG4</accession>
<dbReference type="EMBL" id="HBIM01023895">
    <property type="protein sequence ID" value="CAE0421034.1"/>
    <property type="molecule type" value="Transcribed_RNA"/>
</dbReference>
<proteinExistence type="predicted"/>
<reference evidence="1" key="1">
    <citation type="submission" date="2021-01" db="EMBL/GenBank/DDBJ databases">
        <authorList>
            <person name="Corre E."/>
            <person name="Pelletier E."/>
            <person name="Niang G."/>
            <person name="Scheremetjew M."/>
            <person name="Finn R."/>
            <person name="Kale V."/>
            <person name="Holt S."/>
            <person name="Cochrane G."/>
            <person name="Meng A."/>
            <person name="Brown T."/>
            <person name="Cohen L."/>
        </authorList>
    </citation>
    <scope>NUCLEOTIDE SEQUENCE</scope>
    <source>
        <strain evidence="1">CCMP127</strain>
    </source>
</reference>
<gene>
    <name evidence="1" type="ORF">ACOF00016_LOCUS17683</name>
</gene>
<dbReference type="AlphaFoldDB" id="A0A7S3LEG4"/>
<evidence type="ECO:0000313" key="1">
    <source>
        <dbReference type="EMBL" id="CAE0421034.1"/>
    </source>
</evidence>
<name>A0A7S3LEG4_9STRA</name>
<sequence>MAPNLRKVEHLTSDGLENVGALVRNKVALSVSRAVAEEVPCVSYWDWPAQDEEQRQVDIFSASHIEANLVQEASKASSSGNLVAEHDDYWAESSSAPLTITTAMPLHRQPQEPSVSYWDEDVHETTAADTYWQGNTTSYGRHCHGPSADNYWNEACHEQTASDLYWRESSRDSSCSYWQEASHAQTASDQYWSMVAR</sequence>
<organism evidence="1">
    <name type="scientific">Amphora coffeiformis</name>
    <dbReference type="NCBI Taxonomy" id="265554"/>
    <lineage>
        <taxon>Eukaryota</taxon>
        <taxon>Sar</taxon>
        <taxon>Stramenopiles</taxon>
        <taxon>Ochrophyta</taxon>
        <taxon>Bacillariophyta</taxon>
        <taxon>Bacillariophyceae</taxon>
        <taxon>Bacillariophycidae</taxon>
        <taxon>Thalassiophysales</taxon>
        <taxon>Catenulaceae</taxon>
        <taxon>Amphora</taxon>
    </lineage>
</organism>